<keyword evidence="3" id="KW-1185">Reference proteome</keyword>
<dbReference type="AlphaFoldDB" id="K0AVR2"/>
<name>K0AVR2_GOTA9</name>
<gene>
    <name evidence="2" type="ordered locus">Curi_c08680</name>
</gene>
<evidence type="ECO:0000313" key="3">
    <source>
        <dbReference type="Proteomes" id="UP000006094"/>
    </source>
</evidence>
<feature type="transmembrane region" description="Helical" evidence="1">
    <location>
        <begin position="68"/>
        <end position="85"/>
    </location>
</feature>
<evidence type="ECO:0000256" key="1">
    <source>
        <dbReference type="SAM" id="Phobius"/>
    </source>
</evidence>
<keyword evidence="1" id="KW-0472">Membrane</keyword>
<keyword evidence="1" id="KW-0812">Transmembrane</keyword>
<feature type="transmembrane region" description="Helical" evidence="1">
    <location>
        <begin position="35"/>
        <end position="56"/>
    </location>
</feature>
<accession>K0AVR2</accession>
<reference evidence="2 3" key="1">
    <citation type="journal article" date="2012" name="PLoS ONE">
        <title>The purine-utilizing bacterium Clostridium acidurici 9a: a genome-guided metabolic reconsideration.</title>
        <authorList>
            <person name="Hartwich K."/>
            <person name="Poehlein A."/>
            <person name="Daniel R."/>
        </authorList>
    </citation>
    <scope>NUCLEOTIDE SEQUENCE [LARGE SCALE GENOMIC DNA]</scope>
    <source>
        <strain evidence="3">ATCC 7906 / DSM 604 / BCRC 14475 / CIP 104303 / KCTC 5404 / NCIMB 10678 / 9a</strain>
    </source>
</reference>
<proteinExistence type="predicted"/>
<sequence>MKSIKTGRFTLAVLLMALGFTILLQKFIGYNIVKLFSMLWPSIIMLFGLEIIINNLKAKNQEDINVKLDIISTSLVVAIVSSIAMTSTTIQRFDNVKEHARIRHKYEKSVSNNMVLKGNKKIILNDSYSDIIVKKSNDDEVKVYVSGTYKYDDIDKEKKATNNILKINEDGNITEITSTIEKKAKGNYINDMNIEDVRYILIVPKNVDIEIKSDYSAIEIEDVENSITISSNYSDIRLEDINGDIDLKVNYGYVKAENIVGNINIHSQYCENNIESSFGNIYISSNGGSTSLKLEKAIDKDVEIYCDYSDVNIELPSKQKGKFNIVTTYGTIYDNIGFNIIESASSSSINETRQNLKPLFNVRVNNGNITLKTN</sequence>
<dbReference type="EMBL" id="CP003326">
    <property type="protein sequence ID" value="AFS77938.1"/>
    <property type="molecule type" value="Genomic_DNA"/>
</dbReference>
<dbReference type="STRING" id="1128398.Curi_c08680"/>
<protein>
    <submittedName>
        <fullName evidence="2">Membrane protein</fullName>
    </submittedName>
</protein>
<dbReference type="HOGENOM" id="CLU_739082_0_0_9"/>
<keyword evidence="1" id="KW-1133">Transmembrane helix</keyword>
<evidence type="ECO:0000313" key="2">
    <source>
        <dbReference type="EMBL" id="AFS77938.1"/>
    </source>
</evidence>
<dbReference type="Proteomes" id="UP000006094">
    <property type="component" value="Chromosome"/>
</dbReference>
<organism evidence="2 3">
    <name type="scientific">Gottschalkia acidurici (strain ATCC 7906 / DSM 604 / BCRC 14475 / CIP 104303 / KCTC 5404 / NCIMB 10678 / 9a)</name>
    <name type="common">Clostridium acidurici</name>
    <dbReference type="NCBI Taxonomy" id="1128398"/>
    <lineage>
        <taxon>Bacteria</taxon>
        <taxon>Bacillati</taxon>
        <taxon>Bacillota</taxon>
        <taxon>Tissierellia</taxon>
        <taxon>Tissierellales</taxon>
        <taxon>Gottschalkiaceae</taxon>
        <taxon>Gottschalkia</taxon>
    </lineage>
</organism>
<dbReference type="KEGG" id="cad:Curi_c08680"/>
<dbReference type="OrthoDB" id="1707123at2"/>
<dbReference type="eggNOG" id="COG3595">
    <property type="taxonomic scope" value="Bacteria"/>
</dbReference>
<dbReference type="RefSeq" id="WP_014967075.1">
    <property type="nucleotide sequence ID" value="NC_018664.1"/>
</dbReference>